<dbReference type="GO" id="GO:0071555">
    <property type="term" value="P:cell wall organization"/>
    <property type="evidence" value="ECO:0007669"/>
    <property type="project" value="UniProtKB-KW"/>
</dbReference>
<keyword evidence="12" id="KW-0573">Peptidoglycan synthesis</keyword>
<evidence type="ECO:0000256" key="18">
    <source>
        <dbReference type="SAM" id="Phobius"/>
    </source>
</evidence>
<dbReference type="Proteomes" id="UP000251889">
    <property type="component" value="Unassembled WGS sequence"/>
</dbReference>
<dbReference type="PANTHER" id="PTHR32282:SF11">
    <property type="entry name" value="PENICILLIN-BINDING PROTEIN 1B"/>
    <property type="match status" value="1"/>
</dbReference>
<dbReference type="GO" id="GO:0006508">
    <property type="term" value="P:proteolysis"/>
    <property type="evidence" value="ECO:0007669"/>
    <property type="project" value="UniProtKB-KW"/>
</dbReference>
<dbReference type="GO" id="GO:0009252">
    <property type="term" value="P:peptidoglycan biosynthetic process"/>
    <property type="evidence" value="ECO:0007669"/>
    <property type="project" value="UniProtKB-KW"/>
</dbReference>
<feature type="domain" description="Penicillin-binding protein transpeptidase" evidence="19">
    <location>
        <begin position="442"/>
        <end position="673"/>
    </location>
</feature>
<keyword evidence="15" id="KW-0961">Cell wall biogenesis/degradation</keyword>
<evidence type="ECO:0000256" key="6">
    <source>
        <dbReference type="ARBA" id="ARBA00022645"/>
    </source>
</evidence>
<dbReference type="SUPFAM" id="SSF56601">
    <property type="entry name" value="beta-lactamase/transpeptidase-like"/>
    <property type="match status" value="1"/>
</dbReference>
<evidence type="ECO:0000256" key="3">
    <source>
        <dbReference type="ARBA" id="ARBA00007090"/>
    </source>
</evidence>
<dbReference type="InterPro" id="IPR036950">
    <property type="entry name" value="PBP_transglycosylase"/>
</dbReference>
<dbReference type="PANTHER" id="PTHR32282">
    <property type="entry name" value="BINDING PROTEIN TRANSPEPTIDASE, PUTATIVE-RELATED"/>
    <property type="match status" value="1"/>
</dbReference>
<dbReference type="Pfam" id="PF00905">
    <property type="entry name" value="Transpeptidase"/>
    <property type="match status" value="1"/>
</dbReference>
<evidence type="ECO:0000259" key="20">
    <source>
        <dbReference type="Pfam" id="PF00912"/>
    </source>
</evidence>
<evidence type="ECO:0000256" key="1">
    <source>
        <dbReference type="ARBA" id="ARBA00004236"/>
    </source>
</evidence>
<sequence length="762" mass="85839">MAKASSSSMFSKILLFKTSWFNKVVKFTWIAFLVVLVGVPLYIYSVIWNPFNLFGEMPSFRMVENPQNDLSSEVISADGASLGRYFRFNRSAVTYDQLPPLLVKTLIISEDHRFYDHAGMDLQSYFRVVKGVVLGGGQGGGSTLTQQTAKNLFHTRSEELRGHFGYLASPLDMLISKTKEWIIAVQLEKNFTKEEIICLYLNTVPFNNNAYGIKVASETYFGKSPAKLDLHEAALLVGMLQGTVRFNPREHPERALNKRNQVLHKLLDHGYIKTEKAYDSLKQLPLDLNFSVQNHNEGLATYFRTVLRQDLDKWCKERDIDLLESGLKIYTTIDSRMQMLAEQAVAEHMSKVQRDFETALGSRNPWEGAGGEEITDFLQKKIKRTDIYKTLEKRYGAGADSIEIVLKKKKRMKVFAWGGDKFVDFSFYDSLRYYNRFLQTGLMAMNPQTGEVKAWVGGLSHRYFKYDHVRQGMRQAGSTFKPFVYGKAMEDGYSPCTELLDISPTLKVSGTVYRVKNANGTYGDGTKYTLRHGLAKSLNTITMQLMEKMQPKNVVDFAVRLGITAKLDPVYSLALGTSDVSLFEMVGAYCTFANLGIRTKPFYITRIEDKNGNVLQNFVPQTEQVLDENTAYTMVYMLKGGVEEEGGTSASLSTAVTLGNEVGGKTGTTDDASDAWYIGITHNLVTGVWVGGDERSIRFPSWGEGASTRSALPIWDRFMSKIYAHPEIGYRKGYFKQPKQFTRSFDCDGASDDSAADYSTGR</sequence>
<keyword evidence="18" id="KW-0812">Transmembrane</keyword>
<dbReference type="GO" id="GO:0008955">
    <property type="term" value="F:peptidoglycan glycosyltransferase activity"/>
    <property type="evidence" value="ECO:0007669"/>
    <property type="project" value="UniProtKB-EC"/>
</dbReference>
<evidence type="ECO:0000256" key="14">
    <source>
        <dbReference type="ARBA" id="ARBA00023268"/>
    </source>
</evidence>
<keyword evidence="14" id="KW-0511">Multifunctional enzyme</keyword>
<proteinExistence type="inferred from homology"/>
<dbReference type="InterPro" id="IPR023346">
    <property type="entry name" value="Lysozyme-like_dom_sf"/>
</dbReference>
<comment type="similarity">
    <text evidence="3">In the C-terminal section; belongs to the transpeptidase family.</text>
</comment>
<dbReference type="GO" id="GO:0005886">
    <property type="term" value="C:plasma membrane"/>
    <property type="evidence" value="ECO:0007669"/>
    <property type="project" value="UniProtKB-SubCell"/>
</dbReference>
<evidence type="ECO:0000313" key="22">
    <source>
        <dbReference type="Proteomes" id="UP000251889"/>
    </source>
</evidence>
<evidence type="ECO:0000256" key="7">
    <source>
        <dbReference type="ARBA" id="ARBA00022670"/>
    </source>
</evidence>
<reference evidence="21 22" key="1">
    <citation type="submission" date="2018-06" db="EMBL/GenBank/DDBJ databases">
        <title>Chryseolinea flavus sp. nov., a member of the phylum Bacteroidetes isolated from soil.</title>
        <authorList>
            <person name="Li Y."/>
            <person name="Wang J."/>
        </authorList>
    </citation>
    <scope>NUCLEOTIDE SEQUENCE [LARGE SCALE GENOMIC DNA]</scope>
    <source>
        <strain evidence="21 22">SDU1-6</strain>
    </source>
</reference>
<evidence type="ECO:0000256" key="12">
    <source>
        <dbReference type="ARBA" id="ARBA00022984"/>
    </source>
</evidence>
<keyword evidence="9" id="KW-0808">Transferase</keyword>
<dbReference type="Gene3D" id="1.10.3810.10">
    <property type="entry name" value="Biosynthetic peptidoglycan transglycosylase-like"/>
    <property type="match status" value="1"/>
</dbReference>
<evidence type="ECO:0000256" key="2">
    <source>
        <dbReference type="ARBA" id="ARBA00004752"/>
    </source>
</evidence>
<name>A0A364Y770_9BACT</name>
<keyword evidence="22" id="KW-1185">Reference proteome</keyword>
<dbReference type="RefSeq" id="WP_112745168.1">
    <property type="nucleotide sequence ID" value="NZ_QMFY01000001.1"/>
</dbReference>
<dbReference type="GO" id="GO:0008658">
    <property type="term" value="F:penicillin binding"/>
    <property type="evidence" value="ECO:0007669"/>
    <property type="project" value="InterPro"/>
</dbReference>
<keyword evidence="8" id="KW-0328">Glycosyltransferase</keyword>
<evidence type="ECO:0000256" key="8">
    <source>
        <dbReference type="ARBA" id="ARBA00022676"/>
    </source>
</evidence>
<evidence type="ECO:0000256" key="10">
    <source>
        <dbReference type="ARBA" id="ARBA00022801"/>
    </source>
</evidence>
<accession>A0A364Y770</accession>
<dbReference type="Pfam" id="PF00912">
    <property type="entry name" value="Transgly"/>
    <property type="match status" value="1"/>
</dbReference>
<dbReference type="InterPro" id="IPR050396">
    <property type="entry name" value="Glycosyltr_51/Transpeptidase"/>
</dbReference>
<gene>
    <name evidence="21" type="ORF">DQQ10_02295</name>
</gene>
<organism evidence="21 22">
    <name type="scientific">Pseudochryseolinea flava</name>
    <dbReference type="NCBI Taxonomy" id="2059302"/>
    <lineage>
        <taxon>Bacteria</taxon>
        <taxon>Pseudomonadati</taxon>
        <taxon>Bacteroidota</taxon>
        <taxon>Cytophagia</taxon>
        <taxon>Cytophagales</taxon>
        <taxon>Fulvivirgaceae</taxon>
        <taxon>Pseudochryseolinea</taxon>
    </lineage>
</organism>
<keyword evidence="13 18" id="KW-0472">Membrane</keyword>
<protein>
    <submittedName>
        <fullName evidence="21">Penicillin-binding protein</fullName>
    </submittedName>
</protein>
<evidence type="ECO:0000259" key="19">
    <source>
        <dbReference type="Pfam" id="PF00905"/>
    </source>
</evidence>
<dbReference type="GO" id="GO:0009002">
    <property type="term" value="F:serine-type D-Ala-D-Ala carboxypeptidase activity"/>
    <property type="evidence" value="ECO:0007669"/>
    <property type="project" value="UniProtKB-EC"/>
</dbReference>
<feature type="domain" description="Glycosyl transferase family 51" evidence="20">
    <location>
        <begin position="83"/>
        <end position="266"/>
    </location>
</feature>
<keyword evidence="11" id="KW-0133">Cell shape</keyword>
<evidence type="ECO:0000256" key="17">
    <source>
        <dbReference type="ARBA" id="ARBA00049902"/>
    </source>
</evidence>
<dbReference type="InterPro" id="IPR001460">
    <property type="entry name" value="PCN-bd_Tpept"/>
</dbReference>
<dbReference type="AlphaFoldDB" id="A0A364Y770"/>
<evidence type="ECO:0000256" key="13">
    <source>
        <dbReference type="ARBA" id="ARBA00023136"/>
    </source>
</evidence>
<comment type="catalytic activity">
    <reaction evidence="17">
        <text>[GlcNAc-(1-&gt;4)-Mur2Ac(oyl-L-Ala-gamma-D-Glu-L-Lys-D-Ala-D-Ala)](n)-di-trans,octa-cis-undecaprenyl diphosphate + beta-D-GlcNAc-(1-&gt;4)-Mur2Ac(oyl-L-Ala-gamma-D-Glu-L-Lys-D-Ala-D-Ala)-di-trans,octa-cis-undecaprenyl diphosphate = [GlcNAc-(1-&gt;4)-Mur2Ac(oyl-L-Ala-gamma-D-Glu-L-Lys-D-Ala-D-Ala)](n+1)-di-trans,octa-cis-undecaprenyl diphosphate + di-trans,octa-cis-undecaprenyl diphosphate + H(+)</text>
        <dbReference type="Rhea" id="RHEA:23708"/>
        <dbReference type="Rhea" id="RHEA-COMP:9602"/>
        <dbReference type="Rhea" id="RHEA-COMP:9603"/>
        <dbReference type="ChEBI" id="CHEBI:15378"/>
        <dbReference type="ChEBI" id="CHEBI:58405"/>
        <dbReference type="ChEBI" id="CHEBI:60033"/>
        <dbReference type="ChEBI" id="CHEBI:78435"/>
        <dbReference type="EC" id="2.4.99.28"/>
    </reaction>
</comment>
<feature type="transmembrane region" description="Helical" evidence="18">
    <location>
        <begin position="27"/>
        <end position="48"/>
    </location>
</feature>
<keyword evidence="7" id="KW-0645">Protease</keyword>
<dbReference type="GO" id="GO:0008360">
    <property type="term" value="P:regulation of cell shape"/>
    <property type="evidence" value="ECO:0007669"/>
    <property type="project" value="UniProtKB-KW"/>
</dbReference>
<evidence type="ECO:0000256" key="9">
    <source>
        <dbReference type="ARBA" id="ARBA00022679"/>
    </source>
</evidence>
<dbReference type="GO" id="GO:0030288">
    <property type="term" value="C:outer membrane-bounded periplasmic space"/>
    <property type="evidence" value="ECO:0007669"/>
    <property type="project" value="TreeGrafter"/>
</dbReference>
<dbReference type="InterPro" id="IPR001264">
    <property type="entry name" value="Glyco_trans_51"/>
</dbReference>
<dbReference type="EMBL" id="QMFY01000001">
    <property type="protein sequence ID" value="RAW02954.1"/>
    <property type="molecule type" value="Genomic_DNA"/>
</dbReference>
<comment type="pathway">
    <text evidence="2">Cell wall biogenesis; peptidoglycan biosynthesis.</text>
</comment>
<evidence type="ECO:0000256" key="16">
    <source>
        <dbReference type="ARBA" id="ARBA00034000"/>
    </source>
</evidence>
<dbReference type="InterPro" id="IPR012338">
    <property type="entry name" value="Beta-lactam/transpept-like"/>
</dbReference>
<keyword evidence="6" id="KW-0121">Carboxypeptidase</keyword>
<keyword evidence="18" id="KW-1133">Transmembrane helix</keyword>
<dbReference type="SUPFAM" id="SSF53955">
    <property type="entry name" value="Lysozyme-like"/>
    <property type="match status" value="1"/>
</dbReference>
<evidence type="ECO:0000256" key="15">
    <source>
        <dbReference type="ARBA" id="ARBA00023316"/>
    </source>
</evidence>
<evidence type="ECO:0000313" key="21">
    <source>
        <dbReference type="EMBL" id="RAW02954.1"/>
    </source>
</evidence>
<comment type="caution">
    <text evidence="21">The sequence shown here is derived from an EMBL/GenBank/DDBJ whole genome shotgun (WGS) entry which is preliminary data.</text>
</comment>
<evidence type="ECO:0000256" key="4">
    <source>
        <dbReference type="ARBA" id="ARBA00007739"/>
    </source>
</evidence>
<comment type="similarity">
    <text evidence="4">In the N-terminal section; belongs to the glycosyltransferase 51 family.</text>
</comment>
<evidence type="ECO:0000256" key="5">
    <source>
        <dbReference type="ARBA" id="ARBA00022475"/>
    </source>
</evidence>
<dbReference type="Gene3D" id="3.40.710.10">
    <property type="entry name" value="DD-peptidase/beta-lactamase superfamily"/>
    <property type="match status" value="2"/>
</dbReference>
<comment type="catalytic activity">
    <reaction evidence="16">
        <text>Preferential cleavage: (Ac)2-L-Lys-D-Ala-|-D-Ala. Also transpeptidation of peptidyl-alanyl moieties that are N-acyl substituents of D-alanine.</text>
        <dbReference type="EC" id="3.4.16.4"/>
    </reaction>
</comment>
<comment type="subcellular location">
    <subcellularLocation>
        <location evidence="1">Cell membrane</location>
    </subcellularLocation>
</comment>
<evidence type="ECO:0000256" key="11">
    <source>
        <dbReference type="ARBA" id="ARBA00022960"/>
    </source>
</evidence>
<keyword evidence="10" id="KW-0378">Hydrolase</keyword>
<keyword evidence="5" id="KW-1003">Cell membrane</keyword>
<dbReference type="OrthoDB" id="9766909at2"/>